<reference evidence="6" key="2">
    <citation type="submission" date="2024-04" db="EMBL/GenBank/DDBJ databases">
        <authorList>
            <person name="Chen Y."/>
            <person name="Shah S."/>
            <person name="Dougan E. K."/>
            <person name="Thang M."/>
            <person name="Chan C."/>
        </authorList>
    </citation>
    <scope>NUCLEOTIDE SEQUENCE [LARGE SCALE GENOMIC DNA]</scope>
</reference>
<keyword evidence="3" id="KW-0472">Membrane</keyword>
<keyword evidence="1" id="KW-0479">Metal-binding</keyword>
<feature type="region of interest" description="Disordered" evidence="2">
    <location>
        <begin position="190"/>
        <end position="214"/>
    </location>
</feature>
<feature type="non-terminal residue" evidence="5">
    <location>
        <position position="1603"/>
    </location>
</feature>
<evidence type="ECO:0000313" key="5">
    <source>
        <dbReference type="EMBL" id="CAI4014023.1"/>
    </source>
</evidence>
<dbReference type="InterPro" id="IPR001969">
    <property type="entry name" value="Aspartic_peptidase_AS"/>
</dbReference>
<dbReference type="SUPFAM" id="SSF57756">
    <property type="entry name" value="Retrovirus zinc finger-like domains"/>
    <property type="match status" value="1"/>
</dbReference>
<keyword evidence="1" id="KW-0862">Zinc</keyword>
<feature type="non-terminal residue" evidence="5">
    <location>
        <position position="1"/>
    </location>
</feature>
<protein>
    <submittedName>
        <fullName evidence="7">CCHC-type domain-containing protein</fullName>
    </submittedName>
</protein>
<proteinExistence type="predicted"/>
<dbReference type="PROSITE" id="PS50158">
    <property type="entry name" value="ZF_CCHC"/>
    <property type="match status" value="1"/>
</dbReference>
<feature type="compositionally biased region" description="Basic and acidic residues" evidence="2">
    <location>
        <begin position="1242"/>
        <end position="1252"/>
    </location>
</feature>
<feature type="compositionally biased region" description="Basic residues" evidence="2">
    <location>
        <begin position="1090"/>
        <end position="1101"/>
    </location>
</feature>
<feature type="region of interest" description="Disordered" evidence="2">
    <location>
        <begin position="988"/>
        <end position="1008"/>
    </location>
</feature>
<evidence type="ECO:0000259" key="4">
    <source>
        <dbReference type="PROSITE" id="PS50158"/>
    </source>
</evidence>
<feature type="transmembrane region" description="Helical" evidence="3">
    <location>
        <begin position="1511"/>
        <end position="1538"/>
    </location>
</feature>
<dbReference type="Gene3D" id="2.40.70.10">
    <property type="entry name" value="Acid Proteases"/>
    <property type="match status" value="1"/>
</dbReference>
<dbReference type="GO" id="GO:0003676">
    <property type="term" value="F:nucleic acid binding"/>
    <property type="evidence" value="ECO:0007669"/>
    <property type="project" value="InterPro"/>
</dbReference>
<dbReference type="InterPro" id="IPR021109">
    <property type="entry name" value="Peptidase_aspartic_dom_sf"/>
</dbReference>
<dbReference type="EMBL" id="CAMXCT010006146">
    <property type="protein sequence ID" value="CAI4014023.1"/>
    <property type="molecule type" value="Genomic_DNA"/>
</dbReference>
<evidence type="ECO:0000313" key="7">
    <source>
        <dbReference type="EMBL" id="CAL4801335.1"/>
    </source>
</evidence>
<dbReference type="InterPro" id="IPR036875">
    <property type="entry name" value="Znf_CCHC_sf"/>
</dbReference>
<feature type="region of interest" description="Disordered" evidence="2">
    <location>
        <begin position="941"/>
        <end position="976"/>
    </location>
</feature>
<keyword evidence="3" id="KW-1133">Transmembrane helix</keyword>
<feature type="region of interest" description="Disordered" evidence="2">
    <location>
        <begin position="1238"/>
        <end position="1268"/>
    </location>
</feature>
<feature type="region of interest" description="Disordered" evidence="2">
    <location>
        <begin position="563"/>
        <end position="593"/>
    </location>
</feature>
<sequence length="1603" mass="178799">EDSVDFKYPTWDGDWNKWTDYQLRVELRADGLKEEDQKLLGPRLASNLTGKAFDSLAEIDREKLRQPDGWQYFLKFLEKTRGREKVDLLGDAFNEFFVRKEVYRKDGEEFSEYEPRFRSLTRRLEKALKESGSEGKLPTEVLGWFLLNCYMRMDPSDIANVRGCSESYKLEHVVASLQKMWSGGGLAAKDQEMRRRRKDGGQALLVDEPSRPDEGEVYQNVDEDVMESHAATNDEELEELATWYQEAYVALVDEPDDTEILANFKDARRALDQARTARGFYPVRHPDSQKGRGKSQGKGNYNRDNEHANKTCIRCGKRGHIARICPQRAQSDGKGQSGKGSGKVGFVGVQWQEPTAENACDKGDECAQVWATTGHENQLRGKAVLDSGASDNVIGVNTLQDLADMYEELGLNTEDEFEIDRNIHKSFVYGGDHSSKALALAHLNLGVLGNEMMVDVHVVEGSTPLLLSAKFLYDSRATIDFRKGTAVFEGINHEAYQLERSPGNHLLLPVTVFGGRRGLMRSTEMWPPAVPVLSAPESDPDPKGDEPNCRRLLEIQVQELNGSVGAEDNINAAPVPDREEQDQPQAKSHSVNSAILTKHSVTQPESAMSMPSADLKTLLDLQDKKGQVSREEIQSMSLEDLGSMKMDQGERHKGHLFQEIYKDKSYNRWVASHIKDDDPVFRTIHKYKIYLHRRLAQELEEENVLGHPGSGSHQLPLKPSNVKKVHTKEGSRQAAELEAMGQLTPMPIPDDESLSHWSQVENMENDIQNLHNGNEQLHQRMAQMEACMAQILTVLQSGPHGALSQVKKGAEVVLRKLLPHEQQQFDEAMKKEIDSFLSSDAVQICSAAGIPEEEAQRLFREEAAVHDVDPNLADTIFSAETAASGYTKFECEGCRFLLVEGAPAQVRLQCNQSMRGLEVAATIVQSVGLVTLQKEDLHYATASEDVPAEPVPAPKADGKAMSDSSSESSDEGEGSGKEILDLLSRAKRGGQGLATSSEKPKESTKKVASRYALLRADSEKDQRDSSGGIETVLEKIAIGGNQEVASSRINALITMELLKVLKGTKKKSKAPPSDPEESQDSSSQSDSSHGKKGGASRALRAYRRGHRSMRRKPMKHVKRYIREVEHFLGASLETAYSLSDYSRKLNWGKQRTLLRCHFALSEILQTLLKNRPDQAALEVVQLLRAIHQTALDQGSWKASWLLLRYQDPIEVPKFGGEPQDLELVAGYLNALQKLEKRSKHFNKGEHEEEGGKGKKGKGNKKKQEGSGLPFMKAMREQCILDPREHLSHDRVTEFESMPHAIPIPGPVPGDCKACHKVDPKDWPRLLGKLHSAQMISFVPVDATHEGVLKAAGCLKPDQTLRTPYEDETLMARSRDRPVSTRVSATDASLSGGGRASTLTSKMFSKLLYRFSDWTFREIFAGRARLTEGAVFEELSYDQLQRAAKRYPSDVQLQKYAKMVVAAKELEGIADPAPCQPLMLRDSPSALSSDAERLPLKKLVIAYIYKLTLNRVILLVMLIVTLLVLFKPSLAIAVTKVLVRLLRLTLRRMTGFLVLLMEGLLTEVIYQIEFALRQLLPHPIDFEQFASAPFEMLSHVLSALAGAA</sequence>
<feature type="region of interest" description="Disordered" evidence="2">
    <location>
        <begin position="1064"/>
        <end position="1101"/>
    </location>
</feature>
<dbReference type="EMBL" id="CAMXCT030006146">
    <property type="protein sequence ID" value="CAL4801335.1"/>
    <property type="molecule type" value="Genomic_DNA"/>
</dbReference>
<feature type="region of interest" description="Disordered" evidence="2">
    <location>
        <begin position="276"/>
        <end position="306"/>
    </location>
</feature>
<dbReference type="InterPro" id="IPR001878">
    <property type="entry name" value="Znf_CCHC"/>
</dbReference>
<name>A0A9P1GI50_9DINO</name>
<evidence type="ECO:0000256" key="2">
    <source>
        <dbReference type="SAM" id="MobiDB-lite"/>
    </source>
</evidence>
<dbReference type="EMBL" id="CAMXCT020006146">
    <property type="protein sequence ID" value="CAL1167398.1"/>
    <property type="molecule type" value="Genomic_DNA"/>
</dbReference>
<dbReference type="Gene3D" id="4.10.60.10">
    <property type="entry name" value="Zinc finger, CCHC-type"/>
    <property type="match status" value="1"/>
</dbReference>
<evidence type="ECO:0000313" key="6">
    <source>
        <dbReference type="EMBL" id="CAL1167398.1"/>
    </source>
</evidence>
<dbReference type="SMART" id="SM00343">
    <property type="entry name" value="ZnF_C2HC"/>
    <property type="match status" value="1"/>
</dbReference>
<dbReference type="GO" id="GO:0008270">
    <property type="term" value="F:zinc ion binding"/>
    <property type="evidence" value="ECO:0007669"/>
    <property type="project" value="UniProtKB-KW"/>
</dbReference>
<keyword evidence="8" id="KW-1185">Reference proteome</keyword>
<feature type="compositionally biased region" description="Polar residues" evidence="2">
    <location>
        <begin position="583"/>
        <end position="593"/>
    </location>
</feature>
<evidence type="ECO:0000313" key="8">
    <source>
        <dbReference type="Proteomes" id="UP001152797"/>
    </source>
</evidence>
<keyword evidence="3" id="KW-0812">Transmembrane</keyword>
<dbReference type="PROSITE" id="PS00141">
    <property type="entry name" value="ASP_PROTEASE"/>
    <property type="match status" value="1"/>
</dbReference>
<dbReference type="Proteomes" id="UP001152797">
    <property type="component" value="Unassembled WGS sequence"/>
</dbReference>
<reference evidence="5" key="1">
    <citation type="submission" date="2022-10" db="EMBL/GenBank/DDBJ databases">
        <authorList>
            <person name="Chen Y."/>
            <person name="Dougan E. K."/>
            <person name="Chan C."/>
            <person name="Rhodes N."/>
            <person name="Thang M."/>
        </authorList>
    </citation>
    <scope>NUCLEOTIDE SEQUENCE</scope>
</reference>
<feature type="domain" description="CCHC-type" evidence="4">
    <location>
        <begin position="312"/>
        <end position="327"/>
    </location>
</feature>
<gene>
    <name evidence="5" type="ORF">C1SCF055_LOCUS38954</name>
</gene>
<evidence type="ECO:0000256" key="1">
    <source>
        <dbReference type="PROSITE-ProRule" id="PRU00047"/>
    </source>
</evidence>
<organism evidence="5">
    <name type="scientific">Cladocopium goreaui</name>
    <dbReference type="NCBI Taxonomy" id="2562237"/>
    <lineage>
        <taxon>Eukaryota</taxon>
        <taxon>Sar</taxon>
        <taxon>Alveolata</taxon>
        <taxon>Dinophyceae</taxon>
        <taxon>Suessiales</taxon>
        <taxon>Symbiodiniaceae</taxon>
        <taxon>Cladocopium</taxon>
    </lineage>
</organism>
<accession>A0A9P1GI50</accession>
<comment type="caution">
    <text evidence="5">The sequence shown here is derived from an EMBL/GenBank/DDBJ whole genome shotgun (WGS) entry which is preliminary data.</text>
</comment>
<evidence type="ECO:0000256" key="3">
    <source>
        <dbReference type="SAM" id="Phobius"/>
    </source>
</evidence>
<keyword evidence="1" id="KW-0863">Zinc-finger</keyword>
<dbReference type="GO" id="GO:0004190">
    <property type="term" value="F:aspartic-type endopeptidase activity"/>
    <property type="evidence" value="ECO:0007669"/>
    <property type="project" value="InterPro"/>
</dbReference>
<dbReference type="GO" id="GO:0006508">
    <property type="term" value="P:proteolysis"/>
    <property type="evidence" value="ECO:0007669"/>
    <property type="project" value="InterPro"/>
</dbReference>
<dbReference type="OrthoDB" id="6127576at2759"/>